<gene>
    <name evidence="12" type="ORF">C5O23_07975</name>
</gene>
<dbReference type="SUPFAM" id="SSF82171">
    <property type="entry name" value="DPP6 N-terminal domain-like"/>
    <property type="match status" value="2"/>
</dbReference>
<dbReference type="PANTHER" id="PTHR43253:SF1">
    <property type="entry name" value="TRICORN PROTEASE HOMOLOG 2-RELATED"/>
    <property type="match status" value="1"/>
</dbReference>
<dbReference type="CDD" id="cd07562">
    <property type="entry name" value="Peptidase_S41_TRI"/>
    <property type="match status" value="1"/>
</dbReference>
<dbReference type="InterPro" id="IPR005151">
    <property type="entry name" value="Tail-specific_protease"/>
</dbReference>
<dbReference type="Gene3D" id="2.120.10.30">
    <property type="entry name" value="TolB, C-terminal domain"/>
    <property type="match status" value="1"/>
</dbReference>
<dbReference type="SUPFAM" id="SSF52096">
    <property type="entry name" value="ClpP/crotonase"/>
    <property type="match status" value="1"/>
</dbReference>
<dbReference type="InterPro" id="IPR011042">
    <property type="entry name" value="6-blade_b-propeller_TolB-like"/>
</dbReference>
<feature type="active site" description="Charge relay system" evidence="8">
    <location>
        <position position="781"/>
    </location>
</feature>
<sequence>MNRRNLLATLLAGAALGAGAVTPMWLRDVRISPDGSKIAFTYKGDIFTVPAKGGEATRLTANEAYEAMPVWSPDGSKIAFTSDREGNADIYIMDSRGGEATRLTFNSVAETPWAFTPDGSAVVYSASIQDAPGSLLFPSSWQTELYSVPVSGGRPMQILSTPAEAVSYLPDGKSFLYMDRKGLEDEWRKHHTSSVTRDLWKYDAASGRHTNLTDRAGEDRNPVVSPDGKTVWFLSERDGGSFNVYSAPVDDLSKASRLTNFTTHPVRFLSRGADGTLAFTYDGEIYTMTPGAKPSKVRIDITADQSEPLRIRNFSSGASGAVPSPDGKQVAFSNRGDIFVTSVDYPTTRQITSTPAAENFISWGSDNRTLYYTSDRDGHLNIYSAKIGRDEDPNFPNATLVEETAIFPAGDRTDRANPVISPDGKQMAFTIDRRDIAVMDLASKKVRRLTKGNICNDRDGMLDYSWSPDGKWLVAVVDMHRRSPYFDIAIINAADGTITNITNSAYMNQSPRWVMGGDAILFLSDRYGMRSHASWGSQYDVLLAFTNQAAYDRFRLSPEDFQLQKELKASRAKAAAKPAAKADGKKKADSKADKDKAAKSDKDKDSKTINVELDGITDRIVRLTPFSASMSDAYIDDQGETLWFLAQVDNGYDLWKKDLRKGTVSLASKLGARPTGMQPAAAGKTLFLTGGGAIRKMSLPGGKIDGVSFSATQKFDAAAEREYMYDYMLTEAEKRFFGTDMNGTDWKAMGKAYRKFLPHISHNADFAELTSEILGEINVSHSGGRYYPQGAREATASLGLLYDMTYPGPGLKVGEVLAGGPFGHADSSMKPGAVITAINGTEIGSKTDPTVMLNSLAGRKTLVAFTLPSGEKAEEVVLPVRASVINGLLYDRWVKRNAHLVDSLSNGRLGYVHIKSMNDESYRTIYADILGKYNECDGIVIDTRNNGGGRLHEDIEVLFSGKKYLTQEIKGQPVGEMPSRRWNKPSIMLTCEANYSNAHGTPWVYRHMKLGKVVGMPVPGTMSSVNWIDMQDPSLVFGIPVIGFRTAEGNYLENTQLEPDVKVANDPARIVLGIDDQLKTAVETLLKDLR</sequence>
<dbReference type="SUPFAM" id="SSF50156">
    <property type="entry name" value="PDZ domain-like"/>
    <property type="match status" value="1"/>
</dbReference>
<dbReference type="InterPro" id="IPR012393">
    <property type="entry name" value="Tricorn_protease"/>
</dbReference>
<feature type="domain" description="Tricorn protease C1" evidence="11">
    <location>
        <begin position="718"/>
        <end position="775"/>
    </location>
</feature>
<organism evidence="12 13">
    <name type="scientific">Duncaniella muris</name>
    <dbReference type="NCBI Taxonomy" id="2094150"/>
    <lineage>
        <taxon>Bacteria</taxon>
        <taxon>Pseudomonadati</taxon>
        <taxon>Bacteroidota</taxon>
        <taxon>Bacteroidia</taxon>
        <taxon>Bacteroidales</taxon>
        <taxon>Muribaculaceae</taxon>
        <taxon>Duncaniella</taxon>
    </lineage>
</organism>
<evidence type="ECO:0000259" key="11">
    <source>
        <dbReference type="Pfam" id="PF14684"/>
    </source>
</evidence>
<evidence type="ECO:0000256" key="7">
    <source>
        <dbReference type="PIRNR" id="PIRNR036421"/>
    </source>
</evidence>
<dbReference type="Gene3D" id="2.120.10.60">
    <property type="entry name" value="Tricorn protease N-terminal domain"/>
    <property type="match status" value="1"/>
</dbReference>
<evidence type="ECO:0000256" key="5">
    <source>
        <dbReference type="ARBA" id="ARBA00022801"/>
    </source>
</evidence>
<feature type="region of interest" description="Disordered" evidence="9">
    <location>
        <begin position="572"/>
        <end position="604"/>
    </location>
</feature>
<accession>A0A2V1IP54</accession>
<comment type="subcellular location">
    <subcellularLocation>
        <location evidence="1 7">Cytoplasm</location>
    </subcellularLocation>
</comment>
<dbReference type="GO" id="GO:0006508">
    <property type="term" value="P:proteolysis"/>
    <property type="evidence" value="ECO:0007669"/>
    <property type="project" value="UniProtKB-UniRule"/>
</dbReference>
<evidence type="ECO:0000256" key="2">
    <source>
        <dbReference type="ARBA" id="ARBA00008524"/>
    </source>
</evidence>
<evidence type="ECO:0000259" key="10">
    <source>
        <dbReference type="Pfam" id="PF03572"/>
    </source>
</evidence>
<keyword evidence="4 7" id="KW-0645">Protease</keyword>
<reference evidence="13" key="1">
    <citation type="submission" date="2018-02" db="EMBL/GenBank/DDBJ databases">
        <authorList>
            <person name="Clavel T."/>
            <person name="Strowig T."/>
        </authorList>
    </citation>
    <scope>NUCLEOTIDE SEQUENCE [LARGE SCALE GENOMIC DNA]</scope>
    <source>
        <strain evidence="13">DSM 103720</strain>
    </source>
</reference>
<dbReference type="GO" id="GO:0008236">
    <property type="term" value="F:serine-type peptidase activity"/>
    <property type="evidence" value="ECO:0007669"/>
    <property type="project" value="UniProtKB-UniRule"/>
</dbReference>
<dbReference type="Pfam" id="PF14684">
    <property type="entry name" value="Tricorn_C1"/>
    <property type="match status" value="1"/>
</dbReference>
<evidence type="ECO:0000256" key="4">
    <source>
        <dbReference type="ARBA" id="ARBA00022670"/>
    </source>
</evidence>
<evidence type="ECO:0000256" key="1">
    <source>
        <dbReference type="ARBA" id="ARBA00004496"/>
    </source>
</evidence>
<dbReference type="SUPFAM" id="SSF69304">
    <property type="entry name" value="Tricorn protease N-terminal domain"/>
    <property type="match status" value="1"/>
</dbReference>
<evidence type="ECO:0000256" key="3">
    <source>
        <dbReference type="ARBA" id="ARBA00022490"/>
    </source>
</evidence>
<feature type="domain" description="Tail specific protease" evidence="10">
    <location>
        <begin position="908"/>
        <end position="1063"/>
    </location>
</feature>
<dbReference type="Gene3D" id="3.90.226.10">
    <property type="entry name" value="2-enoyl-CoA Hydratase, Chain A, domain 1"/>
    <property type="match status" value="1"/>
</dbReference>
<dbReference type="InterPro" id="IPR028204">
    <property type="entry name" value="Tricorn_C1"/>
</dbReference>
<keyword evidence="3 7" id="KW-0963">Cytoplasm</keyword>
<protein>
    <recommendedName>
        <fullName evidence="7">Tricorn protease homolog</fullName>
        <ecNumber evidence="7">3.4.21.-</ecNumber>
    </recommendedName>
</protein>
<dbReference type="PANTHER" id="PTHR43253">
    <property type="entry name" value="TRICORN PROTEASE HOMOLOG 2-RELATED"/>
    <property type="match status" value="1"/>
</dbReference>
<dbReference type="EC" id="3.4.21.-" evidence="7"/>
<feature type="active site" description="Nucleophile" evidence="8">
    <location>
        <position position="996"/>
    </location>
</feature>
<comment type="similarity">
    <text evidence="2 7">Belongs to the peptidase S41B family.</text>
</comment>
<dbReference type="PIRSF" id="PIRSF036421">
    <property type="entry name" value="Tricorn_protease"/>
    <property type="match status" value="1"/>
</dbReference>
<name>A0A2V1IP54_9BACT</name>
<evidence type="ECO:0000313" key="13">
    <source>
        <dbReference type="Proteomes" id="UP000244905"/>
    </source>
</evidence>
<dbReference type="Pfam" id="PF26549">
    <property type="entry name" value="Tricorn_N"/>
    <property type="match status" value="1"/>
</dbReference>
<dbReference type="EMBL" id="PUEC01000016">
    <property type="protein sequence ID" value="PWB02037.1"/>
    <property type="molecule type" value="Genomic_DNA"/>
</dbReference>
<dbReference type="GO" id="GO:0005737">
    <property type="term" value="C:cytoplasm"/>
    <property type="evidence" value="ECO:0007669"/>
    <property type="project" value="UniProtKB-SubCell"/>
</dbReference>
<dbReference type="InterPro" id="IPR029045">
    <property type="entry name" value="ClpP/crotonase-like_dom_sf"/>
</dbReference>
<dbReference type="GeneID" id="82526281"/>
<dbReference type="Proteomes" id="UP000244905">
    <property type="component" value="Unassembled WGS sequence"/>
</dbReference>
<dbReference type="AlphaFoldDB" id="A0A2V1IP54"/>
<dbReference type="InterPro" id="IPR036034">
    <property type="entry name" value="PDZ_sf"/>
</dbReference>
<feature type="compositionally biased region" description="Basic and acidic residues" evidence="9">
    <location>
        <begin position="580"/>
        <end position="604"/>
    </location>
</feature>
<keyword evidence="5 7" id="KW-0378">Hydrolase</keyword>
<evidence type="ECO:0000256" key="6">
    <source>
        <dbReference type="ARBA" id="ARBA00022825"/>
    </source>
</evidence>
<keyword evidence="13" id="KW-1185">Reference proteome</keyword>
<keyword evidence="6 7" id="KW-0720">Serine protease</keyword>
<dbReference type="Gene3D" id="3.30.750.44">
    <property type="match status" value="1"/>
</dbReference>
<evidence type="ECO:0000313" key="12">
    <source>
        <dbReference type="EMBL" id="PWB02037.1"/>
    </source>
</evidence>
<evidence type="ECO:0000256" key="9">
    <source>
        <dbReference type="SAM" id="MobiDB-lite"/>
    </source>
</evidence>
<comment type="function">
    <text evidence="7">Degrades oligopeptides.</text>
</comment>
<dbReference type="Pfam" id="PF03572">
    <property type="entry name" value="Peptidase_S41"/>
    <property type="match status" value="1"/>
</dbReference>
<evidence type="ECO:0000256" key="8">
    <source>
        <dbReference type="PIRSR" id="PIRSR036421-1"/>
    </source>
</evidence>
<comment type="caution">
    <text evidence="12">The sequence shown here is derived from an EMBL/GenBank/DDBJ whole genome shotgun (WGS) entry which is preliminary data.</text>
</comment>
<dbReference type="Pfam" id="PF26550">
    <property type="entry name" value="Tricorn_2nd"/>
    <property type="match status" value="1"/>
</dbReference>
<dbReference type="RefSeq" id="WP_107032417.1">
    <property type="nucleotide sequence ID" value="NZ_CAOLYA010000007.1"/>
</dbReference>
<proteinExistence type="inferred from homology"/>
<feature type="active site" description="Charge relay system" evidence="8">
    <location>
        <position position="1053"/>
    </location>
</feature>